<sequence length="301" mass="35343">MNIKEVSEKTGLTKKAVRYYEEIGLIEVHKDPKNQYRIYDVNDVEKLHTIAFLRELDFSINQIKNILNCDVDFIEELKTQEGKINNDIMIIERKRKQIKVVKENWNLGKSFKDISKLINSSHQYIDQLHVILRKIFPGPFGEFIGISMHPFLDIKIKTVEEINNIKKLINLLDNVPSIPNDHPLIQQVLNNNLNDIEVFKESTQLFYDGIIQKDMRIVNDYKEKIKTQINTIKNDENLREMISKQNQMSKGLPDLTMDSEFSTILKGLNPNYKKMVENLNKIQNELNKELGFNYQDYLLSL</sequence>
<dbReference type="PANTHER" id="PTHR30204">
    <property type="entry name" value="REDOX-CYCLING DRUG-SENSING TRANSCRIPTIONAL ACTIVATOR SOXR"/>
    <property type="match status" value="1"/>
</dbReference>
<evidence type="ECO:0000313" key="6">
    <source>
        <dbReference type="Proteomes" id="UP000006600"/>
    </source>
</evidence>
<dbReference type="InterPro" id="IPR009061">
    <property type="entry name" value="DNA-bd_dom_put_sf"/>
</dbReference>
<feature type="domain" description="HTH merR-type" evidence="4">
    <location>
        <begin position="1"/>
        <end position="69"/>
    </location>
</feature>
<dbReference type="SMART" id="SM00422">
    <property type="entry name" value="HTH_MERR"/>
    <property type="match status" value="1"/>
</dbReference>
<dbReference type="PROSITE" id="PS50937">
    <property type="entry name" value="HTH_MERR_2"/>
    <property type="match status" value="1"/>
</dbReference>
<proteinExistence type="predicted"/>
<reference evidence="5 6" key="1">
    <citation type="submission" date="2012-04" db="EMBL/GenBank/DDBJ databases">
        <title>The Genome Sequence of Bacillus cereus BAG5X1-1.</title>
        <authorList>
            <consortium name="The Broad Institute Genome Sequencing Platform"/>
            <consortium name="The Broad Institute Genome Sequencing Center for Infectious Disease"/>
            <person name="Feldgarden M."/>
            <person name="Van der Auwera G.A."/>
            <person name="Mahillon J."/>
            <person name="Duprez V."/>
            <person name="Timmery S."/>
            <person name="Mattelet C."/>
            <person name="Dierick K."/>
            <person name="Sun M."/>
            <person name="Yu Z."/>
            <person name="Zhu L."/>
            <person name="Hu X."/>
            <person name="Shank E.B."/>
            <person name="Swiecicka I."/>
            <person name="Hansen B.M."/>
            <person name="Andrup L."/>
            <person name="Young S.K."/>
            <person name="Zeng Q."/>
            <person name="Gargeya S."/>
            <person name="Fitzgerald M."/>
            <person name="Haas B."/>
            <person name="Abouelleil A."/>
            <person name="Alvarado L."/>
            <person name="Arachchi H.M."/>
            <person name="Berlin A."/>
            <person name="Chapman S.B."/>
            <person name="Goldberg J."/>
            <person name="Griggs A."/>
            <person name="Gujja S."/>
            <person name="Hansen M."/>
            <person name="Howarth C."/>
            <person name="Imamovic A."/>
            <person name="Larimer J."/>
            <person name="McCowen C."/>
            <person name="Montmayeur A."/>
            <person name="Murphy C."/>
            <person name="Neiman D."/>
            <person name="Pearson M."/>
            <person name="Priest M."/>
            <person name="Roberts A."/>
            <person name="Saif S."/>
            <person name="Shea T."/>
            <person name="Sisk P."/>
            <person name="Sykes S."/>
            <person name="Wortman J."/>
            <person name="Nusbaum C."/>
            <person name="Birren B."/>
        </authorList>
    </citation>
    <scope>NUCLEOTIDE SEQUENCE [LARGE SCALE GENOMIC DNA]</scope>
    <source>
        <strain evidence="5 6">BAG5X1-1</strain>
    </source>
</reference>
<keyword evidence="2" id="KW-0238">DNA-binding</keyword>
<dbReference type="Pfam" id="PF13411">
    <property type="entry name" value="MerR_1"/>
    <property type="match status" value="1"/>
</dbReference>
<evidence type="ECO:0000256" key="2">
    <source>
        <dbReference type="ARBA" id="ARBA00023125"/>
    </source>
</evidence>
<accession>J8A343</accession>
<dbReference type="PATRIC" id="fig|1053189.3.peg.5243"/>
<comment type="caution">
    <text evidence="5">The sequence shown here is derived from an EMBL/GenBank/DDBJ whole genome shotgun (WGS) entry which is preliminary data.</text>
</comment>
<dbReference type="SUPFAM" id="SSF46955">
    <property type="entry name" value="Putative DNA-binding domain"/>
    <property type="match status" value="1"/>
</dbReference>
<dbReference type="AlphaFoldDB" id="J8A343"/>
<keyword evidence="1" id="KW-0805">Transcription regulation</keyword>
<dbReference type="Proteomes" id="UP000006600">
    <property type="component" value="Unassembled WGS sequence"/>
</dbReference>
<evidence type="ECO:0000259" key="4">
    <source>
        <dbReference type="PROSITE" id="PS50937"/>
    </source>
</evidence>
<dbReference type="CDD" id="cd00592">
    <property type="entry name" value="HTH_MerR-like"/>
    <property type="match status" value="1"/>
</dbReference>
<dbReference type="GO" id="GO:0003677">
    <property type="term" value="F:DNA binding"/>
    <property type="evidence" value="ECO:0007669"/>
    <property type="project" value="UniProtKB-KW"/>
</dbReference>
<keyword evidence="3" id="KW-0804">Transcription</keyword>
<dbReference type="HOGENOM" id="CLU_078432_0_0_9"/>
<dbReference type="Gene3D" id="1.10.1660.10">
    <property type="match status" value="1"/>
</dbReference>
<name>J8A343_BACCE</name>
<evidence type="ECO:0000256" key="3">
    <source>
        <dbReference type="ARBA" id="ARBA00023163"/>
    </source>
</evidence>
<protein>
    <recommendedName>
        <fullName evidence="4">HTH merR-type domain-containing protein</fullName>
    </recommendedName>
</protein>
<dbReference type="PANTHER" id="PTHR30204:SF94">
    <property type="entry name" value="HEAVY METAL-DEPENDENT TRANSCRIPTIONAL REGULATOR HI_0293-RELATED"/>
    <property type="match status" value="1"/>
</dbReference>
<dbReference type="EMBL" id="AHDJ01000061">
    <property type="protein sequence ID" value="EJQ37582.1"/>
    <property type="molecule type" value="Genomic_DNA"/>
</dbReference>
<gene>
    <name evidence="5" type="ORF">IEE_05141</name>
</gene>
<evidence type="ECO:0000313" key="5">
    <source>
        <dbReference type="EMBL" id="EJQ37582.1"/>
    </source>
</evidence>
<dbReference type="InterPro" id="IPR000551">
    <property type="entry name" value="MerR-type_HTH_dom"/>
</dbReference>
<dbReference type="RefSeq" id="WP_002106979.1">
    <property type="nucleotide sequence ID" value="NZ_JH791997.1"/>
</dbReference>
<organism evidence="5 6">
    <name type="scientific">Bacillus cereus BAG5X1-1</name>
    <dbReference type="NCBI Taxonomy" id="1053189"/>
    <lineage>
        <taxon>Bacteria</taxon>
        <taxon>Bacillati</taxon>
        <taxon>Bacillota</taxon>
        <taxon>Bacilli</taxon>
        <taxon>Bacillales</taxon>
        <taxon>Bacillaceae</taxon>
        <taxon>Bacillus</taxon>
        <taxon>Bacillus cereus group</taxon>
    </lineage>
</organism>
<dbReference type="InterPro" id="IPR047057">
    <property type="entry name" value="MerR_fam"/>
</dbReference>
<evidence type="ECO:0000256" key="1">
    <source>
        <dbReference type="ARBA" id="ARBA00023015"/>
    </source>
</evidence>
<dbReference type="GO" id="GO:0003700">
    <property type="term" value="F:DNA-binding transcription factor activity"/>
    <property type="evidence" value="ECO:0007669"/>
    <property type="project" value="InterPro"/>
</dbReference>